<accession>A0A0F5IU78</accession>
<dbReference type="AlphaFoldDB" id="A0A0F5IU78"/>
<gene>
    <name evidence="2" type="ORF">HMPREF1535_03725</name>
</gene>
<feature type="chain" id="PRO_5002488024" description="Fimbrillin family protein" evidence="1">
    <location>
        <begin position="22"/>
        <end position="340"/>
    </location>
</feature>
<keyword evidence="1" id="KW-0732">Signal</keyword>
<dbReference type="STRING" id="927665.HMPREF1535_03725"/>
<protein>
    <recommendedName>
        <fullName evidence="4">Fimbrillin family protein</fullName>
    </recommendedName>
</protein>
<reference evidence="2 3" key="1">
    <citation type="submission" date="2013-04" db="EMBL/GenBank/DDBJ databases">
        <title>The Genome Sequence of Parabacteroides goldsteinii DSM 19448.</title>
        <authorList>
            <consortium name="The Broad Institute Genomics Platform"/>
            <person name="Earl A."/>
            <person name="Ward D."/>
            <person name="Feldgarden M."/>
            <person name="Gevers D."/>
            <person name="Martens E."/>
            <person name="Sakamoto M."/>
            <person name="Benno Y."/>
            <person name="Song Y."/>
            <person name="Liu C."/>
            <person name="Lee J."/>
            <person name="Bolanos M."/>
            <person name="Vaisanen M.L."/>
            <person name="Finegold S.M."/>
            <person name="Walker B."/>
            <person name="Young S."/>
            <person name="Zeng Q."/>
            <person name="Gargeya S."/>
            <person name="Fitzgerald M."/>
            <person name="Haas B."/>
            <person name="Abouelleil A."/>
            <person name="Allen A.W."/>
            <person name="Alvarado L."/>
            <person name="Arachchi H.M."/>
            <person name="Berlin A.M."/>
            <person name="Chapman S.B."/>
            <person name="Gainer-Dewar J."/>
            <person name="Goldberg J."/>
            <person name="Griggs A."/>
            <person name="Gujja S."/>
            <person name="Hansen M."/>
            <person name="Howarth C."/>
            <person name="Imamovic A."/>
            <person name="Ireland A."/>
            <person name="Larimer J."/>
            <person name="McCowan C."/>
            <person name="Murphy C."/>
            <person name="Pearson M."/>
            <person name="Poon T.W."/>
            <person name="Priest M."/>
            <person name="Roberts A."/>
            <person name="Saif S."/>
            <person name="Shea T."/>
            <person name="Sisk P."/>
            <person name="Sykes S."/>
            <person name="Wortman J."/>
            <person name="Nusbaum C."/>
            <person name="Birren B."/>
        </authorList>
    </citation>
    <scope>NUCLEOTIDE SEQUENCE [LARGE SCALE GENOMIC DNA]</scope>
    <source>
        <strain evidence="2 3">DSM 19448</strain>
    </source>
</reference>
<dbReference type="EMBL" id="AQHV01000020">
    <property type="protein sequence ID" value="KKB49099.1"/>
    <property type="molecule type" value="Genomic_DNA"/>
</dbReference>
<evidence type="ECO:0000313" key="3">
    <source>
        <dbReference type="Proteomes" id="UP000033047"/>
    </source>
</evidence>
<proteinExistence type="predicted"/>
<organism evidence="2 3">
    <name type="scientific">Parabacteroides goldsteinii DSM 19448 = WAL 12034</name>
    <dbReference type="NCBI Taxonomy" id="927665"/>
    <lineage>
        <taxon>Bacteria</taxon>
        <taxon>Pseudomonadati</taxon>
        <taxon>Bacteroidota</taxon>
        <taxon>Bacteroidia</taxon>
        <taxon>Bacteroidales</taxon>
        <taxon>Tannerellaceae</taxon>
        <taxon>Parabacteroides</taxon>
    </lineage>
</organism>
<evidence type="ECO:0000256" key="1">
    <source>
        <dbReference type="SAM" id="SignalP"/>
    </source>
</evidence>
<sequence>MKKSLLSMAALALIMASCSNDEENVVTGNGEVANAVPVQISQKVAGVETKAAVVPGVSMQAVILMADGESPDFTSFTPRKENTLDSENKFVGDGDRANIANAEFTASGTAGEITLTPALYYPVSAETAKASILGVSPQGIVDATKVSFATTDGSLDVMYAGKVDAGSAQTPTSGGIVLDFKHKTTQLIFVAKLYKELTGTEWENKNVSVKSITVQNAKVPESLTFSNGQVNWKTVGEITVAGCNTALTTNVCDPSVPIMIAHASSVTVNLSLSVDDTIVSYNNLVVQNGSGSNLATEEGASHVITFTITPPTAAAGATKITTSAKVTDWKPSAAGQVTIQ</sequence>
<comment type="caution">
    <text evidence="2">The sequence shown here is derived from an EMBL/GenBank/DDBJ whole genome shotgun (WGS) entry which is preliminary data.</text>
</comment>
<dbReference type="HOGENOM" id="CLU_068624_0_0_10"/>
<evidence type="ECO:0008006" key="4">
    <source>
        <dbReference type="Google" id="ProtNLM"/>
    </source>
</evidence>
<evidence type="ECO:0000313" key="2">
    <source>
        <dbReference type="EMBL" id="KKB49099.1"/>
    </source>
</evidence>
<name>A0A0F5IU78_9BACT</name>
<dbReference type="PATRIC" id="fig|927665.4.peg.3833"/>
<dbReference type="CDD" id="cd13120">
    <property type="entry name" value="BF2867_like_N"/>
    <property type="match status" value="1"/>
</dbReference>
<dbReference type="PROSITE" id="PS51257">
    <property type="entry name" value="PROKAR_LIPOPROTEIN"/>
    <property type="match status" value="1"/>
</dbReference>
<dbReference type="Proteomes" id="UP000033047">
    <property type="component" value="Unassembled WGS sequence"/>
</dbReference>
<dbReference type="RefSeq" id="WP_046147071.1">
    <property type="nucleotide sequence ID" value="NZ_KQ033913.1"/>
</dbReference>
<feature type="signal peptide" evidence="1">
    <location>
        <begin position="1"/>
        <end position="21"/>
    </location>
</feature>